<organism evidence="1 2">
    <name type="scientific">Lynx pardinus</name>
    <name type="common">Iberian lynx</name>
    <name type="synonym">Felis pardina</name>
    <dbReference type="NCBI Taxonomy" id="191816"/>
    <lineage>
        <taxon>Eukaryota</taxon>
        <taxon>Metazoa</taxon>
        <taxon>Chordata</taxon>
        <taxon>Craniata</taxon>
        <taxon>Vertebrata</taxon>
        <taxon>Euteleostomi</taxon>
        <taxon>Mammalia</taxon>
        <taxon>Eutheria</taxon>
        <taxon>Laurasiatheria</taxon>
        <taxon>Carnivora</taxon>
        <taxon>Feliformia</taxon>
        <taxon>Felidae</taxon>
        <taxon>Felinae</taxon>
        <taxon>Lynx</taxon>
    </lineage>
</organism>
<dbReference type="AlphaFoldDB" id="A0A485MKE3"/>
<keyword evidence="2" id="KW-1185">Reference proteome</keyword>
<dbReference type="Proteomes" id="UP000386466">
    <property type="component" value="Unassembled WGS sequence"/>
</dbReference>
<gene>
    <name evidence="1" type="ORF">LYPA_23C012140</name>
</gene>
<dbReference type="EMBL" id="CAAGRJ010001004">
    <property type="protein sequence ID" value="VFV18622.1"/>
    <property type="molecule type" value="Genomic_DNA"/>
</dbReference>
<reference evidence="1" key="1">
    <citation type="submission" date="2019-01" db="EMBL/GenBank/DDBJ databases">
        <authorList>
            <person name="Alioto T."/>
            <person name="Alioto T."/>
        </authorList>
    </citation>
    <scope>NUCLEOTIDE SEQUENCE [LARGE SCALE GENOMIC DNA]</scope>
</reference>
<accession>A0A485MKE3</accession>
<evidence type="ECO:0000313" key="1">
    <source>
        <dbReference type="EMBL" id="VFV18622.1"/>
    </source>
</evidence>
<proteinExistence type="predicted"/>
<sequence>MKATIWEHCTVFSVGGDSDWAVAYRAVSPGRSSQSTWPISITRLAPVGLCGLQPCLGITEPAEQPHFKFGWNISGKRGTTDLPTDWLQIIFHVFLQDSEMKFWKAATLWSHCHRLSAKSTSRWGNSRAMSIIGRMVVRTLLLRSTTCLRRNKFRTVCE</sequence>
<evidence type="ECO:0000313" key="2">
    <source>
        <dbReference type="Proteomes" id="UP000386466"/>
    </source>
</evidence>
<name>A0A485MKE3_LYNPA</name>
<protein>
    <submittedName>
        <fullName evidence="1">Uncharacterized protein</fullName>
    </submittedName>
</protein>